<dbReference type="RefSeq" id="WP_408625161.1">
    <property type="nucleotide sequence ID" value="NZ_JBEQCT010000012.1"/>
</dbReference>
<dbReference type="Proteomes" id="UP001629953">
    <property type="component" value="Unassembled WGS sequence"/>
</dbReference>
<evidence type="ECO:0000313" key="1">
    <source>
        <dbReference type="EMBL" id="MFM2486861.1"/>
    </source>
</evidence>
<evidence type="ECO:0008006" key="3">
    <source>
        <dbReference type="Google" id="ProtNLM"/>
    </source>
</evidence>
<organism evidence="1 2">
    <name type="scientific">Celerinatantimonas yamalensis</name>
    <dbReference type="NCBI Taxonomy" id="559956"/>
    <lineage>
        <taxon>Bacteria</taxon>
        <taxon>Pseudomonadati</taxon>
        <taxon>Pseudomonadota</taxon>
        <taxon>Gammaproteobacteria</taxon>
        <taxon>Celerinatantimonadaceae</taxon>
        <taxon>Celerinatantimonas</taxon>
    </lineage>
</organism>
<protein>
    <recommendedName>
        <fullName evidence="3">Lipoprotein</fullName>
    </recommendedName>
</protein>
<dbReference type="EMBL" id="JBEQCT010000012">
    <property type="protein sequence ID" value="MFM2486861.1"/>
    <property type="molecule type" value="Genomic_DNA"/>
</dbReference>
<name>A0ABW9GEV5_9GAMM</name>
<proteinExistence type="predicted"/>
<reference evidence="1 2" key="1">
    <citation type="journal article" date="2013" name="Int. J. Syst. Evol. Microbiol.">
        <title>Celerinatantimonas yamalensis sp. nov., a cold-adapted diazotrophic bacterium from a cold permafrost brine.</title>
        <authorList>
            <person name="Shcherbakova V."/>
            <person name="Chuvilskaya N."/>
            <person name="Rivkina E."/>
            <person name="Demidov N."/>
            <person name="Uchaeva V."/>
            <person name="Suetin S."/>
            <person name="Suzina N."/>
            <person name="Gilichinsky D."/>
        </authorList>
    </citation>
    <scope>NUCLEOTIDE SEQUENCE [LARGE SCALE GENOMIC DNA]</scope>
    <source>
        <strain evidence="1 2">C7</strain>
    </source>
</reference>
<comment type="caution">
    <text evidence="1">The sequence shown here is derived from an EMBL/GenBank/DDBJ whole genome shotgun (WGS) entry which is preliminary data.</text>
</comment>
<gene>
    <name evidence="1" type="ORF">ABUE30_17655</name>
</gene>
<keyword evidence="2" id="KW-1185">Reference proteome</keyword>
<sequence>MRTIRWRVVGLMTLILTGCARHHELASANLADHCLVIGDYQLHFSRMDETLQQIAHGSGCFIELKNPKVWPLKAHPVIGRLSVMQAVQQAIQDQPLLLTHPKPDLLKLTIKKPT</sequence>
<dbReference type="PROSITE" id="PS51257">
    <property type="entry name" value="PROKAR_LIPOPROTEIN"/>
    <property type="match status" value="1"/>
</dbReference>
<evidence type="ECO:0000313" key="2">
    <source>
        <dbReference type="Proteomes" id="UP001629953"/>
    </source>
</evidence>
<accession>A0ABW9GEV5</accession>